<evidence type="ECO:0000313" key="1">
    <source>
        <dbReference type="EMBL" id="CCO94380.1"/>
    </source>
</evidence>
<organism evidence="1 2">
    <name type="scientific">Erwinia amylovora NBRC 12687 = CFBP 1232</name>
    <dbReference type="NCBI Taxonomy" id="1219359"/>
    <lineage>
        <taxon>Bacteria</taxon>
        <taxon>Pseudomonadati</taxon>
        <taxon>Pseudomonadota</taxon>
        <taxon>Gammaproteobacteria</taxon>
        <taxon>Enterobacterales</taxon>
        <taxon>Erwiniaceae</taxon>
        <taxon>Erwinia</taxon>
    </lineage>
</organism>
<comment type="caution">
    <text evidence="1">The sequence shown here is derived from an EMBL/GenBank/DDBJ whole genome shotgun (WGS) entry which is preliminary data.</text>
</comment>
<dbReference type="Proteomes" id="UP000013111">
    <property type="component" value="Unassembled WGS sequence"/>
</dbReference>
<reference evidence="1 2" key="2">
    <citation type="submission" date="2013-04" db="EMBL/GenBank/DDBJ databases">
        <title>Comparative genomics of 12 strains of Erwinia amylovora identifies a pan-genome with a large conserved core and provides insights into host specificity.</title>
        <authorList>
            <person name="Mann R.A."/>
            <person name="Smits T.H.M."/>
            <person name="Buehlmann A."/>
            <person name="Blom J."/>
            <person name="Goesmann A."/>
            <person name="Frey J.E."/>
            <person name="Plummer K.M."/>
            <person name="Beer S.V."/>
            <person name="Luck J."/>
            <person name="Duffy B."/>
            <person name="Rodoni B."/>
        </authorList>
    </citation>
    <scope>NUCLEOTIDE SEQUENCE [LARGE SCALE GENOMIC DNA]</scope>
    <source>
        <strain evidence="2">CFBP 1232</strain>
    </source>
</reference>
<protein>
    <submittedName>
        <fullName evidence="1">Uncharacterized protein</fullName>
    </submittedName>
</protein>
<accession>A0A831ERC4</accession>
<dbReference type="EMBL" id="CAPB01000024">
    <property type="protein sequence ID" value="CCO94380.1"/>
    <property type="molecule type" value="Genomic_DNA"/>
</dbReference>
<reference evidence="1 2" key="1">
    <citation type="submission" date="2012-11" db="EMBL/GenBank/DDBJ databases">
        <authorList>
            <person name="Linke B."/>
        </authorList>
    </citation>
    <scope>NUCLEOTIDE SEQUENCE [LARGE SCALE GENOMIC DNA]</scope>
    <source>
        <strain evidence="2">CFBP 1232</strain>
    </source>
</reference>
<evidence type="ECO:0000313" key="2">
    <source>
        <dbReference type="Proteomes" id="UP000013111"/>
    </source>
</evidence>
<dbReference type="AlphaFoldDB" id="A0A831ERC4"/>
<sequence>MKLTNWRLDSDDIMKKVILIVDIENTFILAKRII</sequence>
<gene>
    <name evidence="1" type="ORF">BN437_2462</name>
</gene>
<proteinExistence type="predicted"/>
<name>A0A831ERC4_ERWAM</name>